<keyword evidence="1" id="KW-0378">Hydrolase</keyword>
<dbReference type="Gene3D" id="3.40.50.2300">
    <property type="match status" value="1"/>
</dbReference>
<dbReference type="InterPro" id="IPR011006">
    <property type="entry name" value="CheY-like_superfamily"/>
</dbReference>
<sequence length="401" mass="42886">MTTPAAAPLPAIPTQTADGAGVVLLVEDDAGDALLVEEYLQDTALTVSLTWVQTFGEARGYLAGRTPDCVLLDLHLPDASGTAAVQSMQRLCPDAAVIVLTGLDETRSGIEAVAAGAQDYLPKGRVTPELLERAIRYALHRKNTERATARLRENELRAQENARLERGLLPAPLLRSTDVLTSTCYLPGRKNALLGGDFLDIVQTPDGLLHAVIGDVSGHGPDAAALGVCLRITWRSLILGGHRDTELLGIMEQVLVAERSTPEMFATCAILTLDRARHRATVTLAGHDEPLLIPLSGAARPVEARHGIALGMLPGHGSWHPTHCTLPPRATLLMHTDGLVEGHTVGSDRHRLGTDGLLRIIEAGRHLSPPDLIDHLTGTARSLDAGRHTDDLAVLVLSWNR</sequence>
<dbReference type="PROSITE" id="PS50110">
    <property type="entry name" value="RESPONSE_REGULATORY"/>
    <property type="match status" value="1"/>
</dbReference>
<protein>
    <submittedName>
        <fullName evidence="4">Fused response regulator/phosphatase</fullName>
    </submittedName>
</protein>
<keyword evidence="5" id="KW-1185">Reference proteome</keyword>
<evidence type="ECO:0000313" key="5">
    <source>
        <dbReference type="Proteomes" id="UP000600080"/>
    </source>
</evidence>
<dbReference type="Pfam" id="PF00072">
    <property type="entry name" value="Response_reg"/>
    <property type="match status" value="1"/>
</dbReference>
<evidence type="ECO:0000256" key="2">
    <source>
        <dbReference type="PROSITE-ProRule" id="PRU00169"/>
    </source>
</evidence>
<dbReference type="PANTHER" id="PTHR43156">
    <property type="entry name" value="STAGE II SPORULATION PROTEIN E-RELATED"/>
    <property type="match status" value="1"/>
</dbReference>
<gene>
    <name evidence="4" type="ORF">GCM10012285_37530</name>
</gene>
<comment type="caution">
    <text evidence="4">The sequence shown here is derived from an EMBL/GenBank/DDBJ whole genome shotgun (WGS) entry which is preliminary data.</text>
</comment>
<evidence type="ECO:0000313" key="4">
    <source>
        <dbReference type="EMBL" id="GGN49419.1"/>
    </source>
</evidence>
<dbReference type="Proteomes" id="UP000600080">
    <property type="component" value="Unassembled WGS sequence"/>
</dbReference>
<dbReference type="Pfam" id="PF07228">
    <property type="entry name" value="SpoIIE"/>
    <property type="match status" value="1"/>
</dbReference>
<dbReference type="InterPro" id="IPR052016">
    <property type="entry name" value="Bact_Sigma-Reg"/>
</dbReference>
<dbReference type="EMBL" id="BMND01000015">
    <property type="protein sequence ID" value="GGN49419.1"/>
    <property type="molecule type" value="Genomic_DNA"/>
</dbReference>
<dbReference type="InterPro" id="IPR001789">
    <property type="entry name" value="Sig_transdc_resp-reg_receiver"/>
</dbReference>
<dbReference type="CDD" id="cd00156">
    <property type="entry name" value="REC"/>
    <property type="match status" value="1"/>
</dbReference>
<accession>A0ABQ2JMZ8</accession>
<evidence type="ECO:0000256" key="1">
    <source>
        <dbReference type="ARBA" id="ARBA00022801"/>
    </source>
</evidence>
<proteinExistence type="predicted"/>
<dbReference type="InterPro" id="IPR036457">
    <property type="entry name" value="PPM-type-like_dom_sf"/>
</dbReference>
<dbReference type="Gene3D" id="3.60.40.10">
    <property type="entry name" value="PPM-type phosphatase domain"/>
    <property type="match status" value="1"/>
</dbReference>
<evidence type="ECO:0000259" key="3">
    <source>
        <dbReference type="PROSITE" id="PS50110"/>
    </source>
</evidence>
<keyword evidence="2" id="KW-0597">Phosphoprotein</keyword>
<feature type="modified residue" description="4-aspartylphosphate" evidence="2">
    <location>
        <position position="73"/>
    </location>
</feature>
<feature type="domain" description="Response regulatory" evidence="3">
    <location>
        <begin position="22"/>
        <end position="138"/>
    </location>
</feature>
<dbReference type="InterPro" id="IPR001932">
    <property type="entry name" value="PPM-type_phosphatase-like_dom"/>
</dbReference>
<name>A0ABQ2JMZ8_9ACTN</name>
<organism evidence="4 5">
    <name type="scientific">Streptomyces kronopolitis</name>
    <dbReference type="NCBI Taxonomy" id="1612435"/>
    <lineage>
        <taxon>Bacteria</taxon>
        <taxon>Bacillati</taxon>
        <taxon>Actinomycetota</taxon>
        <taxon>Actinomycetes</taxon>
        <taxon>Kitasatosporales</taxon>
        <taxon>Streptomycetaceae</taxon>
        <taxon>Streptomyces</taxon>
    </lineage>
</organism>
<dbReference type="PANTHER" id="PTHR43156:SF2">
    <property type="entry name" value="STAGE II SPORULATION PROTEIN E"/>
    <property type="match status" value="1"/>
</dbReference>
<dbReference type="GeneID" id="301549484"/>
<dbReference type="RefSeq" id="WP_189099507.1">
    <property type="nucleotide sequence ID" value="NZ_BMND01000015.1"/>
</dbReference>
<dbReference type="SMART" id="SM00448">
    <property type="entry name" value="REC"/>
    <property type="match status" value="1"/>
</dbReference>
<dbReference type="SMART" id="SM00331">
    <property type="entry name" value="PP2C_SIG"/>
    <property type="match status" value="1"/>
</dbReference>
<reference evidence="5" key="1">
    <citation type="journal article" date="2019" name="Int. J. Syst. Evol. Microbiol.">
        <title>The Global Catalogue of Microorganisms (GCM) 10K type strain sequencing project: providing services to taxonomists for standard genome sequencing and annotation.</title>
        <authorList>
            <consortium name="The Broad Institute Genomics Platform"/>
            <consortium name="The Broad Institute Genome Sequencing Center for Infectious Disease"/>
            <person name="Wu L."/>
            <person name="Ma J."/>
        </authorList>
    </citation>
    <scope>NUCLEOTIDE SEQUENCE [LARGE SCALE GENOMIC DNA]</scope>
    <source>
        <strain evidence="5">CGMCC 4.7323</strain>
    </source>
</reference>
<dbReference type="SUPFAM" id="SSF52172">
    <property type="entry name" value="CheY-like"/>
    <property type="match status" value="1"/>
</dbReference>